<reference evidence="5 6" key="1">
    <citation type="submission" date="2024-09" db="EMBL/GenBank/DDBJ databases">
        <authorList>
            <person name="Sun Q."/>
            <person name="Mori K."/>
        </authorList>
    </citation>
    <scope>NUCLEOTIDE SEQUENCE [LARGE SCALE GENOMIC DNA]</scope>
    <source>
        <strain evidence="5 6">NCAIM B.02529</strain>
    </source>
</reference>
<evidence type="ECO:0000256" key="1">
    <source>
        <dbReference type="ARBA" id="ARBA00006534"/>
    </source>
</evidence>
<organism evidence="5 6">
    <name type="scientific">Pontibacillus salicampi</name>
    <dbReference type="NCBI Taxonomy" id="1449801"/>
    <lineage>
        <taxon>Bacteria</taxon>
        <taxon>Bacillati</taxon>
        <taxon>Bacillota</taxon>
        <taxon>Bacilli</taxon>
        <taxon>Bacillales</taxon>
        <taxon>Bacillaceae</taxon>
        <taxon>Pontibacillus</taxon>
    </lineage>
</organism>
<keyword evidence="2" id="KW-0645">Protease</keyword>
<dbReference type="Gene3D" id="3.40.50.880">
    <property type="match status" value="1"/>
</dbReference>
<protein>
    <submittedName>
        <fullName evidence="5">Type 1 glutamine amidotransferase-like domain-containing protein</fullName>
    </submittedName>
</protein>
<evidence type="ECO:0000313" key="5">
    <source>
        <dbReference type="EMBL" id="MFC0523426.1"/>
    </source>
</evidence>
<comment type="similarity">
    <text evidence="1">Belongs to the peptidase S51 family.</text>
</comment>
<evidence type="ECO:0000256" key="4">
    <source>
        <dbReference type="ARBA" id="ARBA00022825"/>
    </source>
</evidence>
<dbReference type="Proteomes" id="UP001589836">
    <property type="component" value="Unassembled WGS sequence"/>
</dbReference>
<keyword evidence="4" id="KW-0720">Serine protease</keyword>
<gene>
    <name evidence="5" type="ORF">ACFFGV_07495</name>
</gene>
<dbReference type="InterPro" id="IPR029062">
    <property type="entry name" value="Class_I_gatase-like"/>
</dbReference>
<keyword evidence="6" id="KW-1185">Reference proteome</keyword>
<dbReference type="Pfam" id="PF03575">
    <property type="entry name" value="Peptidase_S51"/>
    <property type="match status" value="1"/>
</dbReference>
<evidence type="ECO:0000256" key="2">
    <source>
        <dbReference type="ARBA" id="ARBA00022670"/>
    </source>
</evidence>
<dbReference type="SUPFAM" id="SSF52317">
    <property type="entry name" value="Class I glutamine amidotransferase-like"/>
    <property type="match status" value="1"/>
</dbReference>
<name>A0ABV6LM15_9BACI</name>
<proteinExistence type="inferred from homology"/>
<dbReference type="CDD" id="cd03146">
    <property type="entry name" value="GAT1_Peptidase_E"/>
    <property type="match status" value="1"/>
</dbReference>
<keyword evidence="3" id="KW-0378">Hydrolase</keyword>
<accession>A0ABV6LM15</accession>
<sequence>MNIIAMGGGGFSQEPDNPLLDRYVLNQSPQLRPKICFIPTASGDSEEYIQNFYSFFQKEECEPTHLSLLHPEVADKESFLLSQDIIYVGGGNTRNLVALWKEWELDKILYKAWEKDIILAGISAGGICWFEEGVTDSVPNQLTRTSALGFLKGSFCPHYDGENERQKAFKQLIQDNTIQEGYAVDDGAALHFVGDSVHKAVSSRKQATAYHVHLQHKSIIEKPLEMYYLGDHQ</sequence>
<dbReference type="InterPro" id="IPR005320">
    <property type="entry name" value="Peptidase_S51"/>
</dbReference>
<evidence type="ECO:0000313" key="6">
    <source>
        <dbReference type="Proteomes" id="UP001589836"/>
    </source>
</evidence>
<dbReference type="RefSeq" id="WP_377346202.1">
    <property type="nucleotide sequence ID" value="NZ_JBHLTP010000004.1"/>
</dbReference>
<evidence type="ECO:0000256" key="3">
    <source>
        <dbReference type="ARBA" id="ARBA00022801"/>
    </source>
</evidence>
<dbReference type="EMBL" id="JBHLTP010000004">
    <property type="protein sequence ID" value="MFC0523426.1"/>
    <property type="molecule type" value="Genomic_DNA"/>
</dbReference>
<comment type="caution">
    <text evidence="5">The sequence shown here is derived from an EMBL/GenBank/DDBJ whole genome shotgun (WGS) entry which is preliminary data.</text>
</comment>
<dbReference type="PANTHER" id="PTHR20842">
    <property type="entry name" value="PROTEASE S51 ALPHA-ASPARTYL DIPEPTIDASE"/>
    <property type="match status" value="1"/>
</dbReference>
<dbReference type="PANTHER" id="PTHR20842:SF0">
    <property type="entry name" value="ALPHA-ASPARTYL DIPEPTIDASE"/>
    <property type="match status" value="1"/>
</dbReference>